<organism evidence="13 14">
    <name type="scientific">Vibrio maritimus</name>
    <dbReference type="NCBI Taxonomy" id="990268"/>
    <lineage>
        <taxon>Bacteria</taxon>
        <taxon>Pseudomonadati</taxon>
        <taxon>Pseudomonadota</taxon>
        <taxon>Gammaproteobacteria</taxon>
        <taxon>Vibrionales</taxon>
        <taxon>Vibrionaceae</taxon>
        <taxon>Vibrio</taxon>
    </lineage>
</organism>
<dbReference type="NCBIfam" id="NF002995">
    <property type="entry name" value="PRK03759.1"/>
    <property type="match status" value="1"/>
</dbReference>
<evidence type="ECO:0000256" key="9">
    <source>
        <dbReference type="ARBA" id="ARBA00023235"/>
    </source>
</evidence>
<feature type="binding site" evidence="10">
    <location>
        <position position="31"/>
    </location>
    <ligand>
        <name>Mn(2+)</name>
        <dbReference type="ChEBI" id="CHEBI:29035"/>
    </ligand>
</feature>
<feature type="binding site" evidence="10">
    <location>
        <position position="116"/>
    </location>
    <ligand>
        <name>Mn(2+)</name>
        <dbReference type="ChEBI" id="CHEBI:29035"/>
    </ligand>
</feature>
<evidence type="ECO:0000256" key="5">
    <source>
        <dbReference type="ARBA" id="ARBA00022723"/>
    </source>
</evidence>
<comment type="pathway">
    <text evidence="1 10">Isoprenoid biosynthesis; dimethylallyl diphosphate biosynthesis; dimethylallyl diphosphate from isopentenyl diphosphate: step 1/1.</text>
</comment>
<proteinExistence type="inferred from homology"/>
<dbReference type="GO" id="GO:0046872">
    <property type="term" value="F:metal ion binding"/>
    <property type="evidence" value="ECO:0007669"/>
    <property type="project" value="UniProtKB-KW"/>
</dbReference>
<comment type="catalytic activity">
    <reaction evidence="10">
        <text>isopentenyl diphosphate = dimethylallyl diphosphate</text>
        <dbReference type="Rhea" id="RHEA:23284"/>
        <dbReference type="ChEBI" id="CHEBI:57623"/>
        <dbReference type="ChEBI" id="CHEBI:128769"/>
        <dbReference type="EC" id="5.3.3.2"/>
    </reaction>
</comment>
<gene>
    <name evidence="10" type="primary">idi</name>
    <name evidence="13" type="ORF">JCM19235_5833</name>
</gene>
<dbReference type="PROSITE" id="PS51462">
    <property type="entry name" value="NUDIX"/>
    <property type="match status" value="1"/>
</dbReference>
<dbReference type="SUPFAM" id="SSF55811">
    <property type="entry name" value="Nudix"/>
    <property type="match status" value="1"/>
</dbReference>
<dbReference type="InterPro" id="IPR056375">
    <property type="entry name" value="Idi_bact"/>
</dbReference>
<comment type="similarity">
    <text evidence="2 10">Belongs to the IPP isomerase type 1 family.</text>
</comment>
<keyword evidence="4 10" id="KW-0963">Cytoplasm</keyword>
<reference evidence="13 14" key="1">
    <citation type="submission" date="2014-09" db="EMBL/GenBank/DDBJ databases">
        <title>Vibrio maritimus JCM 19235. (C45) whole genome shotgun sequence.</title>
        <authorList>
            <person name="Sawabe T."/>
            <person name="Meirelles P."/>
            <person name="Nakanishi M."/>
            <person name="Sayaka M."/>
            <person name="Hattori M."/>
            <person name="Ohkuma M."/>
        </authorList>
    </citation>
    <scope>NUCLEOTIDE SEQUENCE [LARGE SCALE GENOMIC DNA]</scope>
    <source>
        <strain evidence="14">JCM19235</strain>
    </source>
</reference>
<dbReference type="AlphaFoldDB" id="A0A090RSS5"/>
<keyword evidence="5 10" id="KW-0479">Metal-binding</keyword>
<comment type="caution">
    <text evidence="13">The sequence shown here is derived from an EMBL/GenBank/DDBJ whole genome shotgun (WGS) entry which is preliminary data.</text>
</comment>
<keyword evidence="8 10" id="KW-0414">Isoprene biosynthesis</keyword>
<feature type="binding site" evidence="10">
    <location>
        <position position="71"/>
    </location>
    <ligand>
        <name>Mn(2+)</name>
        <dbReference type="ChEBI" id="CHEBI:29035"/>
    </ligand>
</feature>
<dbReference type="GO" id="GO:0050992">
    <property type="term" value="P:dimethylallyl diphosphate biosynthetic process"/>
    <property type="evidence" value="ECO:0007669"/>
    <property type="project" value="UniProtKB-UniRule"/>
</dbReference>
<dbReference type="GO" id="GO:0004452">
    <property type="term" value="F:isopentenyl-diphosphate delta-isomerase activity"/>
    <property type="evidence" value="ECO:0007669"/>
    <property type="project" value="UniProtKB-UniRule"/>
</dbReference>
<dbReference type="UniPathway" id="UPA00059">
    <property type="reaction ID" value="UER00104"/>
</dbReference>
<evidence type="ECO:0000256" key="10">
    <source>
        <dbReference type="HAMAP-Rule" id="MF_00202"/>
    </source>
</evidence>
<evidence type="ECO:0000256" key="11">
    <source>
        <dbReference type="PIRSR" id="PIRSR018427-1"/>
    </source>
</evidence>
<keyword evidence="14" id="KW-1185">Reference proteome</keyword>
<evidence type="ECO:0000256" key="1">
    <source>
        <dbReference type="ARBA" id="ARBA00004826"/>
    </source>
</evidence>
<evidence type="ECO:0000313" key="13">
    <source>
        <dbReference type="EMBL" id="GAL17284.1"/>
    </source>
</evidence>
<dbReference type="GO" id="GO:0009240">
    <property type="term" value="P:isopentenyl diphosphate biosynthetic process"/>
    <property type="evidence" value="ECO:0007669"/>
    <property type="project" value="TreeGrafter"/>
</dbReference>
<accession>A0A090RSS5</accession>
<comment type="cofactor">
    <cofactor evidence="10">
        <name>Mg(2+)</name>
        <dbReference type="ChEBI" id="CHEBI:18420"/>
    </cofactor>
    <text evidence="10">Binds 1 Mg(2+) ion per subunit. The magnesium ion binds only when substrate is bound.</text>
</comment>
<keyword evidence="7 10" id="KW-0464">Manganese</keyword>
<dbReference type="STRING" id="990268.JCM19235_5833"/>
<keyword evidence="9 10" id="KW-0413">Isomerase</keyword>
<dbReference type="PANTHER" id="PTHR10885">
    <property type="entry name" value="ISOPENTENYL-DIPHOSPHATE DELTA-ISOMERASE"/>
    <property type="match status" value="1"/>
</dbReference>
<dbReference type="EMBL" id="BBMR01000001">
    <property type="protein sequence ID" value="GAL17284.1"/>
    <property type="molecule type" value="Genomic_DNA"/>
</dbReference>
<evidence type="ECO:0000256" key="6">
    <source>
        <dbReference type="ARBA" id="ARBA00022842"/>
    </source>
</evidence>
<protein>
    <recommendedName>
        <fullName evidence="3 10">Isopentenyl-diphosphate Delta-isomerase</fullName>
        <shortName evidence="10">IPP isomerase</shortName>
        <ecNumber evidence="3 10">5.3.3.2</ecNumber>
    </recommendedName>
    <alternativeName>
        <fullName evidence="10">IPP:DMAPP isomerase</fullName>
    </alternativeName>
    <alternativeName>
        <fullName evidence="10">Isopentenyl pyrophosphate isomerase</fullName>
    </alternativeName>
</protein>
<dbReference type="InterPro" id="IPR015797">
    <property type="entry name" value="NUDIX_hydrolase-like_dom_sf"/>
</dbReference>
<feature type="domain" description="Nudix hydrolase" evidence="12">
    <location>
        <begin position="29"/>
        <end position="167"/>
    </location>
</feature>
<keyword evidence="6 10" id="KW-0460">Magnesium</keyword>
<feature type="binding site" evidence="10">
    <location>
        <position position="118"/>
    </location>
    <ligand>
        <name>Mn(2+)</name>
        <dbReference type="ChEBI" id="CHEBI:29035"/>
    </ligand>
</feature>
<dbReference type="PIRSF" id="PIRSF018427">
    <property type="entry name" value="Isopntndiph_ism"/>
    <property type="match status" value="1"/>
</dbReference>
<comment type="function">
    <text evidence="10">Catalyzes the 1,3-allylic rearrangement of the homoallylic substrate isopentenyl (IPP) to its highly electrophilic allylic isomer, dimethylallyl diphosphate (DMAPP).</text>
</comment>
<sequence length="179" mass="20519">MLEDLVVVVDKFGNPIGTEDKLDAHRMGFRHLAFSVMIYRYNDGQLEFLMQKRAENKYHSGGLWSNTCCSHPRPDEKILAASKRRLDEELGIRDSLVLEDIGTISYRTKFDNGLTENELDHVVIAESNTVELDVNDKEAEACEWQSNEAIAERLAETPQAYTAWFKLVFDKVNQHLAEK</sequence>
<evidence type="ECO:0000256" key="7">
    <source>
        <dbReference type="ARBA" id="ARBA00023211"/>
    </source>
</evidence>
<feature type="active site" evidence="10 11">
    <location>
        <position position="118"/>
    </location>
</feature>
<name>A0A090RSS5_9VIBR</name>
<dbReference type="EC" id="5.3.3.2" evidence="3 10"/>
<dbReference type="HAMAP" id="MF_00202">
    <property type="entry name" value="Idi"/>
    <property type="match status" value="1"/>
</dbReference>
<evidence type="ECO:0000256" key="4">
    <source>
        <dbReference type="ARBA" id="ARBA00022490"/>
    </source>
</evidence>
<comment type="subcellular location">
    <subcellularLocation>
        <location evidence="10">Cytoplasm</location>
    </subcellularLocation>
</comment>
<dbReference type="CDD" id="cd02885">
    <property type="entry name" value="NUDIX_IPP_Isomerase"/>
    <property type="match status" value="1"/>
</dbReference>
<feature type="binding site" evidence="10">
    <location>
        <position position="25"/>
    </location>
    <ligand>
        <name>Mn(2+)</name>
        <dbReference type="ChEBI" id="CHEBI:29035"/>
    </ligand>
</feature>
<feature type="binding site" evidence="10">
    <location>
        <position position="89"/>
    </location>
    <ligand>
        <name>Mg(2+)</name>
        <dbReference type="ChEBI" id="CHEBI:18420"/>
    </ligand>
</feature>
<evidence type="ECO:0000259" key="12">
    <source>
        <dbReference type="PROSITE" id="PS51462"/>
    </source>
</evidence>
<dbReference type="InterPro" id="IPR011876">
    <property type="entry name" value="IsopentenylPP_isomerase_typ1"/>
</dbReference>
<dbReference type="NCBIfam" id="TIGR02150">
    <property type="entry name" value="IPP_isom_1"/>
    <property type="match status" value="1"/>
</dbReference>
<dbReference type="Gene3D" id="3.90.79.10">
    <property type="entry name" value="Nucleoside Triphosphate Pyrophosphohydrolase"/>
    <property type="match status" value="1"/>
</dbReference>
<dbReference type="InterPro" id="IPR000086">
    <property type="entry name" value="NUDIX_hydrolase_dom"/>
</dbReference>
<evidence type="ECO:0000313" key="14">
    <source>
        <dbReference type="Proteomes" id="UP000029228"/>
    </source>
</evidence>
<evidence type="ECO:0000256" key="8">
    <source>
        <dbReference type="ARBA" id="ARBA00023229"/>
    </source>
</evidence>
<evidence type="ECO:0000256" key="3">
    <source>
        <dbReference type="ARBA" id="ARBA00012057"/>
    </source>
</evidence>
<evidence type="ECO:0000256" key="2">
    <source>
        <dbReference type="ARBA" id="ARBA00007579"/>
    </source>
</evidence>
<dbReference type="PANTHER" id="PTHR10885:SF0">
    <property type="entry name" value="ISOPENTENYL-DIPHOSPHATE DELTA-ISOMERASE"/>
    <property type="match status" value="1"/>
</dbReference>
<comment type="cofactor">
    <cofactor evidence="10">
        <name>Mn(2+)</name>
        <dbReference type="ChEBI" id="CHEBI:29035"/>
    </cofactor>
    <text evidence="10">Binds 1 Mn(2+) ion per subunit.</text>
</comment>
<feature type="active site" evidence="10 11">
    <location>
        <position position="69"/>
    </location>
</feature>
<dbReference type="Pfam" id="PF00293">
    <property type="entry name" value="NUDIX"/>
    <property type="match status" value="1"/>
</dbReference>
<dbReference type="GO" id="GO:0005737">
    <property type="term" value="C:cytoplasm"/>
    <property type="evidence" value="ECO:0007669"/>
    <property type="project" value="UniProtKB-SubCell"/>
</dbReference>
<dbReference type="Proteomes" id="UP000029228">
    <property type="component" value="Unassembled WGS sequence"/>
</dbReference>